<evidence type="ECO:0000313" key="8">
    <source>
        <dbReference type="Proteomes" id="UP000027284"/>
    </source>
</evidence>
<accession>A0A062XZA0</accession>
<dbReference type="Pfam" id="PF11700">
    <property type="entry name" value="ATG22"/>
    <property type="match status" value="1"/>
</dbReference>
<feature type="transmembrane region" description="Helical" evidence="6">
    <location>
        <begin position="253"/>
        <end position="274"/>
    </location>
</feature>
<feature type="transmembrane region" description="Helical" evidence="6">
    <location>
        <begin position="84"/>
        <end position="103"/>
    </location>
</feature>
<dbReference type="InterPro" id="IPR050495">
    <property type="entry name" value="ATG22/LtaA_families"/>
</dbReference>
<keyword evidence="4 6" id="KW-1133">Transmembrane helix</keyword>
<evidence type="ECO:0000256" key="6">
    <source>
        <dbReference type="SAM" id="Phobius"/>
    </source>
</evidence>
<gene>
    <name evidence="7" type="ORF">EG19_05725</name>
</gene>
<feature type="transmembrane region" description="Helical" evidence="6">
    <location>
        <begin position="146"/>
        <end position="167"/>
    </location>
</feature>
<protein>
    <recommendedName>
        <fullName evidence="9">MFS transporter</fullName>
    </recommendedName>
</protein>
<dbReference type="Gene3D" id="1.20.1250.20">
    <property type="entry name" value="MFS general substrate transporter like domains"/>
    <property type="match status" value="1"/>
</dbReference>
<keyword evidence="3 6" id="KW-0812">Transmembrane</keyword>
<feature type="transmembrane region" description="Helical" evidence="6">
    <location>
        <begin position="310"/>
        <end position="332"/>
    </location>
</feature>
<comment type="subcellular location">
    <subcellularLocation>
        <location evidence="1">Endomembrane system</location>
        <topology evidence="1">Multi-pass membrane protein</topology>
    </subcellularLocation>
</comment>
<evidence type="ECO:0000256" key="4">
    <source>
        <dbReference type="ARBA" id="ARBA00022989"/>
    </source>
</evidence>
<reference evidence="7 8" key="1">
    <citation type="submission" date="2014-04" db="EMBL/GenBank/DDBJ databases">
        <title>The Genome Sequence of Thermoanaerobaculum aquaticum MP-01, The First Cultivated Group 23 Acidobacterium.</title>
        <authorList>
            <person name="Stamps B.W."/>
            <person name="Losey N.A."/>
            <person name="Lawson P.A."/>
            <person name="Stevenson B.S."/>
        </authorList>
    </citation>
    <scope>NUCLEOTIDE SEQUENCE [LARGE SCALE GENOMIC DNA]</scope>
    <source>
        <strain evidence="7 8">MP-01</strain>
    </source>
</reference>
<proteinExistence type="predicted"/>
<dbReference type="AlphaFoldDB" id="A0A062XZA0"/>
<keyword evidence="2" id="KW-0813">Transport</keyword>
<dbReference type="InterPro" id="IPR024671">
    <property type="entry name" value="Atg22-like"/>
</dbReference>
<dbReference type="GO" id="GO:0012505">
    <property type="term" value="C:endomembrane system"/>
    <property type="evidence" value="ECO:0007669"/>
    <property type="project" value="UniProtKB-SubCell"/>
</dbReference>
<feature type="transmembrane region" description="Helical" evidence="6">
    <location>
        <begin position="173"/>
        <end position="194"/>
    </location>
</feature>
<feature type="transmembrane region" description="Helical" evidence="6">
    <location>
        <begin position="52"/>
        <end position="72"/>
    </location>
</feature>
<keyword evidence="8" id="KW-1185">Reference proteome</keyword>
<dbReference type="SUPFAM" id="SSF103473">
    <property type="entry name" value="MFS general substrate transporter"/>
    <property type="match status" value="1"/>
</dbReference>
<dbReference type="STRING" id="1312852.EG19_05725"/>
<feature type="transmembrane region" description="Helical" evidence="6">
    <location>
        <begin position="375"/>
        <end position="395"/>
    </location>
</feature>
<name>A0A062XZA0_9BACT</name>
<evidence type="ECO:0000256" key="3">
    <source>
        <dbReference type="ARBA" id="ARBA00022692"/>
    </source>
</evidence>
<evidence type="ECO:0008006" key="9">
    <source>
        <dbReference type="Google" id="ProtNLM"/>
    </source>
</evidence>
<keyword evidence="5 6" id="KW-0472">Membrane</keyword>
<evidence type="ECO:0000256" key="1">
    <source>
        <dbReference type="ARBA" id="ARBA00004127"/>
    </source>
</evidence>
<feature type="transmembrane region" description="Helical" evidence="6">
    <location>
        <begin position="109"/>
        <end position="134"/>
    </location>
</feature>
<feature type="transmembrane region" description="Helical" evidence="6">
    <location>
        <begin position="344"/>
        <end position="363"/>
    </location>
</feature>
<evidence type="ECO:0000256" key="5">
    <source>
        <dbReference type="ARBA" id="ARBA00023136"/>
    </source>
</evidence>
<comment type="caution">
    <text evidence="7">The sequence shown here is derived from an EMBL/GenBank/DDBJ whole genome shotgun (WGS) entry which is preliminary data.</text>
</comment>
<feature type="transmembrane region" description="Helical" evidence="6">
    <location>
        <begin position="286"/>
        <end position="304"/>
    </location>
</feature>
<organism evidence="7 8">
    <name type="scientific">Thermoanaerobaculum aquaticum</name>
    <dbReference type="NCBI Taxonomy" id="1312852"/>
    <lineage>
        <taxon>Bacteria</taxon>
        <taxon>Pseudomonadati</taxon>
        <taxon>Acidobacteriota</taxon>
        <taxon>Thermoanaerobaculia</taxon>
        <taxon>Thermoanaerobaculales</taxon>
        <taxon>Thermoanaerobaculaceae</taxon>
        <taxon>Thermoanaerobaculum</taxon>
    </lineage>
</organism>
<evidence type="ECO:0000256" key="2">
    <source>
        <dbReference type="ARBA" id="ARBA00022448"/>
    </source>
</evidence>
<feature type="transmembrane region" description="Helical" evidence="6">
    <location>
        <begin position="224"/>
        <end position="247"/>
    </location>
</feature>
<dbReference type="PANTHER" id="PTHR23519">
    <property type="entry name" value="AUTOPHAGY-RELATED PROTEIN 22"/>
    <property type="match status" value="1"/>
</dbReference>
<dbReference type="InterPro" id="IPR036259">
    <property type="entry name" value="MFS_trans_sf"/>
</dbReference>
<evidence type="ECO:0000313" key="7">
    <source>
        <dbReference type="EMBL" id="KDA53421.1"/>
    </source>
</evidence>
<dbReference type="EMBL" id="JMFG01000022">
    <property type="protein sequence ID" value="KDA53421.1"/>
    <property type="molecule type" value="Genomic_DNA"/>
</dbReference>
<dbReference type="Proteomes" id="UP000027284">
    <property type="component" value="Unassembled WGS sequence"/>
</dbReference>
<feature type="transmembrane region" description="Helical" evidence="6">
    <location>
        <begin position="12"/>
        <end position="32"/>
    </location>
</feature>
<sequence length="404" mass="42804">MPVRKLNPRQWAWCWYDWANSAFALVCMTALLPPLLVQAANRQLGAPAGTVAWGWLATAGLAASLAVTPLLGAFMDSRAKRRQMLAVLIACGAVSCGLVGFFLDGHWLWAGVAYVLGATAFVLGNVAYDSLLVGIAPRNELDQVSAWGYSLGYIGGALALILALSLWRGGHTFWAFAAVGVWWAVFSLPLFALVPEPPAGKPRPWQVLRESFARLKQNPNAFRFLLAYWLYNDGIGTVIKMAGAYGGELGIPLAHLVGALLVAQLVGVPATLAFGWGARRVGCKKLILAALLVYLAVGLWGARLAHAWEFWVLAVAVGLVQGGAQALSRSLFARFVPAGAEAAFFSFFDVSARLAGIAGPAVFSVATQLANSPRAGVLATTAFFLAGGWLLLRVAEPGEGDGAR</sequence>
<dbReference type="PANTHER" id="PTHR23519:SF1">
    <property type="entry name" value="AUTOPHAGY-RELATED PROTEIN 22"/>
    <property type="match status" value="1"/>
</dbReference>